<dbReference type="RefSeq" id="XP_004997375.1">
    <property type="nucleotide sequence ID" value="XM_004997318.1"/>
</dbReference>
<dbReference type="OrthoDB" id="10062838at2759"/>
<dbReference type="AlphaFoldDB" id="F2U086"/>
<dbReference type="InterPro" id="IPR037185">
    <property type="entry name" value="EmrE-like"/>
</dbReference>
<dbReference type="Proteomes" id="UP000007799">
    <property type="component" value="Unassembled WGS sequence"/>
</dbReference>
<feature type="transmembrane region" description="Helical" evidence="2">
    <location>
        <begin position="400"/>
        <end position="417"/>
    </location>
</feature>
<dbReference type="InParanoid" id="F2U086"/>
<dbReference type="GeneID" id="16077972"/>
<dbReference type="Gene3D" id="1.10.3730.20">
    <property type="match status" value="1"/>
</dbReference>
<dbReference type="eggNOG" id="KOG4314">
    <property type="taxonomic scope" value="Eukaryota"/>
</dbReference>
<accession>F2U086</accession>
<keyword evidence="2" id="KW-1133">Transmembrane helix</keyword>
<feature type="compositionally biased region" description="Low complexity" evidence="1">
    <location>
        <begin position="125"/>
        <end position="134"/>
    </location>
</feature>
<feature type="region of interest" description="Disordered" evidence="1">
    <location>
        <begin position="1"/>
        <end position="41"/>
    </location>
</feature>
<sequence length="421" mass="45245">MAGDEDSTPHHSHHHHHHHTNDTAHHHHHDHEHASEHHHAHHHGRVCCGHVHVYSLILRALLVLAIAVSWVGSTQFSRSTYSSTFNAPLFNVWFSTSWLVLSIVALLVPYSRRTPATASDNPQHTSTSTSTISTGSDTVKAGAVSVQFLQSQSRLPPGFIRIWLGHAPAVQLTPASGYGSAPPVSEPHISRMCCFRLVLPFCLLWVLANYLYVKALGLITATDVTAVFSATPAVVYILSLLLLHERLALLKVLAVALAIGGVLLIALAQHVNGVSAGGVLLTLGASVCAATYKVFFKVTLGDAGLHTVVALLAALAAINIVLVWPFWLILQETDAEPFEWAVVPWSYLCGSAALALAFNFLVNFGVAYTFPLFVSLGTVVGIPLNAAADAVFHGITIGPMQIAGCCLVWLSFIVMLIPTKS</sequence>
<feature type="compositionally biased region" description="Polar residues" evidence="1">
    <location>
        <begin position="115"/>
        <end position="124"/>
    </location>
</feature>
<feature type="transmembrane region" description="Helical" evidence="2">
    <location>
        <begin position="308"/>
        <end position="330"/>
    </location>
</feature>
<dbReference type="FunCoup" id="F2U086">
    <property type="interactions" value="40"/>
</dbReference>
<dbReference type="PANTHER" id="PTHR19346">
    <property type="entry name" value="SUGAR PHOSPHATE TRANSPORTER DOMAIN-CONTAINING PROTEIN"/>
    <property type="match status" value="1"/>
</dbReference>
<feature type="compositionally biased region" description="Basic residues" evidence="1">
    <location>
        <begin position="10"/>
        <end position="30"/>
    </location>
</feature>
<feature type="transmembrane region" description="Helical" evidence="2">
    <location>
        <begin position="92"/>
        <end position="110"/>
    </location>
</feature>
<dbReference type="PANTHER" id="PTHR19346:SF4">
    <property type="entry name" value="SUGAR PHOSPHATE TRANSPORTER DOMAIN-CONTAINING PROTEIN"/>
    <property type="match status" value="1"/>
</dbReference>
<feature type="transmembrane region" description="Helical" evidence="2">
    <location>
        <begin position="248"/>
        <end position="268"/>
    </location>
</feature>
<dbReference type="SUPFAM" id="SSF103481">
    <property type="entry name" value="Multidrug resistance efflux transporter EmrE"/>
    <property type="match status" value="1"/>
</dbReference>
<evidence type="ECO:0000256" key="2">
    <source>
        <dbReference type="SAM" id="Phobius"/>
    </source>
</evidence>
<organism evidence="5">
    <name type="scientific">Salpingoeca rosetta (strain ATCC 50818 / BSB-021)</name>
    <dbReference type="NCBI Taxonomy" id="946362"/>
    <lineage>
        <taxon>Eukaryota</taxon>
        <taxon>Choanoflagellata</taxon>
        <taxon>Craspedida</taxon>
        <taxon>Salpingoecidae</taxon>
        <taxon>Salpingoeca</taxon>
    </lineage>
</organism>
<feature type="transmembrane region" description="Helical" evidence="2">
    <location>
        <begin position="369"/>
        <end position="388"/>
    </location>
</feature>
<protein>
    <recommendedName>
        <fullName evidence="3">EamA domain-containing protein</fullName>
    </recommendedName>
</protein>
<evidence type="ECO:0000256" key="1">
    <source>
        <dbReference type="SAM" id="MobiDB-lite"/>
    </source>
</evidence>
<dbReference type="OMA" id="FWCKALI"/>
<proteinExistence type="predicted"/>
<evidence type="ECO:0000259" key="3">
    <source>
        <dbReference type="Pfam" id="PF00892"/>
    </source>
</evidence>
<feature type="domain" description="EamA" evidence="3">
    <location>
        <begin position="197"/>
        <end position="266"/>
    </location>
</feature>
<keyword evidence="2" id="KW-0812">Transmembrane</keyword>
<feature type="transmembrane region" description="Helical" evidence="2">
    <location>
        <begin position="51"/>
        <end position="72"/>
    </location>
</feature>
<evidence type="ECO:0000313" key="5">
    <source>
        <dbReference type="Proteomes" id="UP000007799"/>
    </source>
</evidence>
<dbReference type="InterPro" id="IPR000620">
    <property type="entry name" value="EamA_dom"/>
</dbReference>
<reference evidence="4" key="1">
    <citation type="submission" date="2009-08" db="EMBL/GenBank/DDBJ databases">
        <title>Annotation of Salpingoeca rosetta.</title>
        <authorList>
            <consortium name="The Broad Institute Genome Sequencing Platform"/>
            <person name="Russ C."/>
            <person name="Cuomo C."/>
            <person name="Burger G."/>
            <person name="Gray M.W."/>
            <person name="Holland P.W.H."/>
            <person name="King N."/>
            <person name="Lang F.B.F."/>
            <person name="Roger A.J."/>
            <person name="Ruiz-Trillo I."/>
            <person name="Young S.K."/>
            <person name="Zeng Q."/>
            <person name="Gargeya S."/>
            <person name="Alvarado L."/>
            <person name="Berlin A."/>
            <person name="Chapman S.B."/>
            <person name="Chen Z."/>
            <person name="Freedman E."/>
            <person name="Gellesch M."/>
            <person name="Goldberg J."/>
            <person name="Griggs A."/>
            <person name="Gujja S."/>
            <person name="Heilman E."/>
            <person name="Heiman D."/>
            <person name="Howarth C."/>
            <person name="Mehta T."/>
            <person name="Neiman D."/>
            <person name="Pearson M."/>
            <person name="Roberts A."/>
            <person name="Saif S."/>
            <person name="Shea T."/>
            <person name="Shenoy N."/>
            <person name="Sisk P."/>
            <person name="Stolte C."/>
            <person name="Sykes S."/>
            <person name="White J."/>
            <person name="Yandava C."/>
            <person name="Haas B."/>
            <person name="Nusbaum C."/>
            <person name="Birren B."/>
        </authorList>
    </citation>
    <scope>NUCLEOTIDE SEQUENCE [LARGE SCALE GENOMIC DNA]</scope>
    <source>
        <strain evidence="4">ATCC 50818</strain>
    </source>
</reference>
<feature type="transmembrane region" description="Helical" evidence="2">
    <location>
        <begin position="224"/>
        <end position="243"/>
    </location>
</feature>
<dbReference type="InterPro" id="IPR026505">
    <property type="entry name" value="Solute_c_fam_35_mem_F3/F4"/>
</dbReference>
<dbReference type="GO" id="GO:0016020">
    <property type="term" value="C:membrane"/>
    <property type="evidence" value="ECO:0007669"/>
    <property type="project" value="InterPro"/>
</dbReference>
<dbReference type="KEGG" id="sre:PTSG_01400"/>
<keyword evidence="5" id="KW-1185">Reference proteome</keyword>
<gene>
    <name evidence="4" type="ORF">PTSG_01400</name>
</gene>
<feature type="transmembrane region" description="Helical" evidence="2">
    <location>
        <begin position="193"/>
        <end position="212"/>
    </location>
</feature>
<feature type="transmembrane region" description="Helical" evidence="2">
    <location>
        <begin position="274"/>
        <end position="296"/>
    </location>
</feature>
<evidence type="ECO:0000313" key="4">
    <source>
        <dbReference type="EMBL" id="EGD80814.1"/>
    </source>
</evidence>
<name>F2U086_SALR5</name>
<dbReference type="Pfam" id="PF00892">
    <property type="entry name" value="EamA"/>
    <property type="match status" value="1"/>
</dbReference>
<keyword evidence="2" id="KW-0472">Membrane</keyword>
<feature type="region of interest" description="Disordered" evidence="1">
    <location>
        <begin position="115"/>
        <end position="134"/>
    </location>
</feature>
<dbReference type="EMBL" id="GL832958">
    <property type="protein sequence ID" value="EGD80814.1"/>
    <property type="molecule type" value="Genomic_DNA"/>
</dbReference>
<feature type="transmembrane region" description="Helical" evidence="2">
    <location>
        <begin position="342"/>
        <end position="362"/>
    </location>
</feature>